<dbReference type="PANTHER" id="PTHR43135:SF3">
    <property type="entry name" value="ALPHA-D-RIBOSE 1-METHYLPHOSPHONATE 5-TRIPHOSPHATE DIPHOSPHATASE"/>
    <property type="match status" value="1"/>
</dbReference>
<dbReference type="SUPFAM" id="SSF51338">
    <property type="entry name" value="Composite domain of metallo-dependent hydrolases"/>
    <property type="match status" value="1"/>
</dbReference>
<dbReference type="PANTHER" id="PTHR43135">
    <property type="entry name" value="ALPHA-D-RIBOSE 1-METHYLPHOSPHONATE 5-TRIPHOSPHATE DIPHOSPHATASE"/>
    <property type="match status" value="1"/>
</dbReference>
<dbReference type="InterPro" id="IPR011059">
    <property type="entry name" value="Metal-dep_hydrolase_composite"/>
</dbReference>
<dbReference type="Gene3D" id="2.30.40.10">
    <property type="entry name" value="Urease, subunit C, domain 1"/>
    <property type="match status" value="1"/>
</dbReference>
<dbReference type="EMBL" id="SOCE01000001">
    <property type="protein sequence ID" value="TDU88386.1"/>
    <property type="molecule type" value="Genomic_DNA"/>
</dbReference>
<evidence type="ECO:0000313" key="2">
    <source>
        <dbReference type="EMBL" id="TDU88386.1"/>
    </source>
</evidence>
<dbReference type="Pfam" id="PF01979">
    <property type="entry name" value="Amidohydro_1"/>
    <property type="match status" value="1"/>
</dbReference>
<name>A0A4R7TAH1_9ACTN</name>
<reference evidence="2 3" key="1">
    <citation type="submission" date="2019-03" db="EMBL/GenBank/DDBJ databases">
        <title>Genomic Encyclopedia of Type Strains, Phase III (KMG-III): the genomes of soil and plant-associated and newly described type strains.</title>
        <authorList>
            <person name="Whitman W."/>
        </authorList>
    </citation>
    <scope>NUCLEOTIDE SEQUENCE [LARGE SCALE GENOMIC DNA]</scope>
    <source>
        <strain evidence="2 3">VKM Ac-2575</strain>
    </source>
</reference>
<evidence type="ECO:0000313" key="3">
    <source>
        <dbReference type="Proteomes" id="UP000295151"/>
    </source>
</evidence>
<gene>
    <name evidence="2" type="ORF">EV138_1930</name>
</gene>
<evidence type="ECO:0000259" key="1">
    <source>
        <dbReference type="Pfam" id="PF01979"/>
    </source>
</evidence>
<accession>A0A4R7TAH1</accession>
<organism evidence="2 3">
    <name type="scientific">Kribbella voronezhensis</name>
    <dbReference type="NCBI Taxonomy" id="2512212"/>
    <lineage>
        <taxon>Bacteria</taxon>
        <taxon>Bacillati</taxon>
        <taxon>Actinomycetota</taxon>
        <taxon>Actinomycetes</taxon>
        <taxon>Propionibacteriales</taxon>
        <taxon>Kribbellaceae</taxon>
        <taxon>Kribbella</taxon>
    </lineage>
</organism>
<dbReference type="InterPro" id="IPR051781">
    <property type="entry name" value="Metallo-dep_Hydrolase"/>
</dbReference>
<keyword evidence="2" id="KW-0378">Hydrolase</keyword>
<dbReference type="InterPro" id="IPR006680">
    <property type="entry name" value="Amidohydro-rel"/>
</dbReference>
<dbReference type="AlphaFoldDB" id="A0A4R7TAH1"/>
<protein>
    <submittedName>
        <fullName evidence="2">Imidazolonepropionase-like amidohydrolase</fullName>
    </submittedName>
</protein>
<dbReference type="Proteomes" id="UP000295151">
    <property type="component" value="Unassembled WGS sequence"/>
</dbReference>
<dbReference type="GO" id="GO:0016810">
    <property type="term" value="F:hydrolase activity, acting on carbon-nitrogen (but not peptide) bonds"/>
    <property type="evidence" value="ECO:0007669"/>
    <property type="project" value="InterPro"/>
</dbReference>
<keyword evidence="3" id="KW-1185">Reference proteome</keyword>
<proteinExistence type="predicted"/>
<dbReference type="Gene3D" id="3.20.20.140">
    <property type="entry name" value="Metal-dependent hydrolases"/>
    <property type="match status" value="1"/>
</dbReference>
<dbReference type="SUPFAM" id="SSF51556">
    <property type="entry name" value="Metallo-dependent hydrolases"/>
    <property type="match status" value="1"/>
</dbReference>
<sequence>MFDGEQYAGGDAVVLVDGQRIEAVLPGDADLPAGCEVVAYDGATVVPGLVDVHVHLCCDSGPAALDRIPDCSDDELDAVIEKSLADQLAAGVTAVRDLGDRSWAVVDWRGGGDRSGFPAVVASGPPITVPQGHCWNMGGAVSGPDELRQAVRERAERGADLVKIMASGGVNTPGTDPAAVQFDVEELRLVVDEARAVGLPVIAHAHSLNSIKYALAAGVDGIEHCSFLGPDGLDVADSVVADLVSSRTTVCPTLGARPGAVPPPAVLELMRRTGLDVETRGRLYADLYRAGVHLVSGSDAGINPGKYHGVLPESVIAMVAGGIPSTAALASATSQAAIACRFPRKGRVVPGYDADLVVVPGNPVDDITALRSPVAVYLMGTRVS</sequence>
<feature type="domain" description="Amidohydrolase-related" evidence="1">
    <location>
        <begin position="44"/>
        <end position="380"/>
    </location>
</feature>
<dbReference type="InterPro" id="IPR032466">
    <property type="entry name" value="Metal_Hydrolase"/>
</dbReference>
<comment type="caution">
    <text evidence="2">The sequence shown here is derived from an EMBL/GenBank/DDBJ whole genome shotgun (WGS) entry which is preliminary data.</text>
</comment>